<evidence type="ECO:0000313" key="2">
    <source>
        <dbReference type="Proteomes" id="UP000011220"/>
    </source>
</evidence>
<dbReference type="Proteomes" id="UP000011220">
    <property type="component" value="Chromosome"/>
</dbReference>
<accession>L7VJQ6</accession>
<dbReference type="STRING" id="1121335.Cst_c13540"/>
<dbReference type="PATRIC" id="fig|1121335.3.peg.1333"/>
<evidence type="ECO:0000313" key="1">
    <source>
        <dbReference type="EMBL" id="AGC68345.1"/>
    </source>
</evidence>
<reference evidence="1 2" key="1">
    <citation type="journal article" date="2013" name="Genome Announc.">
        <title>Complete genome sequence of Clostridium stercorarium subsp. stercorarium strain DSM 8532, a thermophilic degrader of plant cell wall fibers.</title>
        <authorList>
            <person name="Poehlein A."/>
            <person name="Zverlov V.V."/>
            <person name="Daniel R."/>
            <person name="Schwarz W.H."/>
            <person name="Liebl W."/>
        </authorList>
    </citation>
    <scope>NUCLEOTIDE SEQUENCE [LARGE SCALE GENOMIC DNA]</scope>
    <source>
        <strain evidence="2">ATCC 35414 / DSM 8532 / NCIMB 11754</strain>
    </source>
</reference>
<proteinExistence type="predicted"/>
<name>L7VJQ6_THES1</name>
<organism evidence="1 2">
    <name type="scientific">Thermoclostridium stercorarium (strain ATCC 35414 / DSM 8532 / NCIMB 11754)</name>
    <name type="common">Clostridium stercorarium</name>
    <dbReference type="NCBI Taxonomy" id="1121335"/>
    <lineage>
        <taxon>Bacteria</taxon>
        <taxon>Bacillati</taxon>
        <taxon>Bacillota</taxon>
        <taxon>Clostridia</taxon>
        <taxon>Eubacteriales</taxon>
        <taxon>Oscillospiraceae</taxon>
        <taxon>Thermoclostridium</taxon>
    </lineage>
</organism>
<dbReference type="AlphaFoldDB" id="L7VJQ6"/>
<gene>
    <name evidence="1" type="ordered locus">Cst_c13540</name>
</gene>
<keyword evidence="2" id="KW-1185">Reference proteome</keyword>
<sequence>MPVLQAALLFDRRNGNVMSFKTLKIKIKIKLLKTYFVE</sequence>
<dbReference type="KEGG" id="css:Cst_c13540"/>
<dbReference type="EMBL" id="CP004044">
    <property type="protein sequence ID" value="AGC68345.1"/>
    <property type="molecule type" value="Genomic_DNA"/>
</dbReference>
<protein>
    <submittedName>
        <fullName evidence="1">Uncharacterized protein</fullName>
    </submittedName>
</protein>